<dbReference type="Proteomes" id="UP000292052">
    <property type="component" value="Unassembled WGS sequence"/>
</dbReference>
<proteinExistence type="inferred from homology"/>
<evidence type="ECO:0000256" key="1">
    <source>
        <dbReference type="ARBA" id="ARBA00022741"/>
    </source>
</evidence>
<gene>
    <name evidence="6" type="ORF">BDFB_006026</name>
</gene>
<sequence>MMEPHAEQIFNLDEDKKLTLDSETLRRILICDELKDKNVCVVSIAGAFRQGKSFLLNFLIRYLNIRYKEKRDVTKWLDSADGPLLGFSWATGSLRHTVGILMWSEVFLAQLPTGGEMAIILLDTQGSFDNSTTITECATIFALSTLISSIQIYNLKENIKQCDLSHLEFFTKYGQMILDNSEYSGPPFQNLLFLVRDWQWPHEREFGIKGGKQLLNHVLNTDDNDLNSEIMEQRKNIKNVFEKINCCLLPHPGTQVATDPKFQGELQDVDHKFLENIEMLIPHVLAPEQLIPKTVSGENIKIVDLVSIIESYWECFQNGEMPPLATLLEVTTLQHHMISKREAEKIYENSMKFLKDENDEFLNNEELITLHNQNKQRAIEFYSKKKKMGDPSISKRYEEELEM</sequence>
<dbReference type="InterPro" id="IPR030386">
    <property type="entry name" value="G_GB1_RHD3_dom"/>
</dbReference>
<organism evidence="6 7">
    <name type="scientific">Asbolus verrucosus</name>
    <name type="common">Desert ironclad beetle</name>
    <dbReference type="NCBI Taxonomy" id="1661398"/>
    <lineage>
        <taxon>Eukaryota</taxon>
        <taxon>Metazoa</taxon>
        <taxon>Ecdysozoa</taxon>
        <taxon>Arthropoda</taxon>
        <taxon>Hexapoda</taxon>
        <taxon>Insecta</taxon>
        <taxon>Pterygota</taxon>
        <taxon>Neoptera</taxon>
        <taxon>Endopterygota</taxon>
        <taxon>Coleoptera</taxon>
        <taxon>Polyphaga</taxon>
        <taxon>Cucujiformia</taxon>
        <taxon>Tenebrionidae</taxon>
        <taxon>Pimeliinae</taxon>
        <taxon>Asbolus</taxon>
    </lineage>
</organism>
<evidence type="ECO:0000256" key="4">
    <source>
        <dbReference type="PROSITE-ProRule" id="PRU01052"/>
    </source>
</evidence>
<feature type="non-terminal residue" evidence="6">
    <location>
        <position position="403"/>
    </location>
</feature>
<keyword evidence="7" id="KW-1185">Reference proteome</keyword>
<dbReference type="GO" id="GO:0005525">
    <property type="term" value="F:GTP binding"/>
    <property type="evidence" value="ECO:0007669"/>
    <property type="project" value="UniProtKB-KW"/>
</dbReference>
<evidence type="ECO:0000313" key="7">
    <source>
        <dbReference type="Proteomes" id="UP000292052"/>
    </source>
</evidence>
<dbReference type="InterPro" id="IPR015894">
    <property type="entry name" value="Guanylate-bd_N"/>
</dbReference>
<name>A0A482WBA6_ASBVE</name>
<dbReference type="Gene3D" id="3.40.50.300">
    <property type="entry name" value="P-loop containing nucleotide triphosphate hydrolases"/>
    <property type="match status" value="1"/>
</dbReference>
<dbReference type="InterPro" id="IPR027417">
    <property type="entry name" value="P-loop_NTPase"/>
</dbReference>
<evidence type="ECO:0000259" key="5">
    <source>
        <dbReference type="PROSITE" id="PS51715"/>
    </source>
</evidence>
<keyword evidence="1" id="KW-0547">Nucleotide-binding</keyword>
<dbReference type="CDD" id="cd01851">
    <property type="entry name" value="GBP"/>
    <property type="match status" value="1"/>
</dbReference>
<comment type="similarity">
    <text evidence="4">Belongs to the TRAFAC class dynamin-like GTPase superfamily. GB1/RHD3 GTPase family.</text>
</comment>
<dbReference type="Gene3D" id="1.20.58.420">
    <property type="entry name" value="AHSP"/>
    <property type="match status" value="1"/>
</dbReference>
<accession>A0A482WBA6</accession>
<dbReference type="PROSITE" id="PS51715">
    <property type="entry name" value="G_GB1_RHD3"/>
    <property type="match status" value="1"/>
</dbReference>
<keyword evidence="2" id="KW-0378">Hydrolase</keyword>
<dbReference type="EMBL" id="QDEB01009411">
    <property type="protein sequence ID" value="RZC42285.1"/>
    <property type="molecule type" value="Genomic_DNA"/>
</dbReference>
<dbReference type="PANTHER" id="PTHR10751">
    <property type="entry name" value="GUANYLATE BINDING PROTEIN"/>
    <property type="match status" value="1"/>
</dbReference>
<reference evidence="6 7" key="1">
    <citation type="submission" date="2017-03" db="EMBL/GenBank/DDBJ databases">
        <title>Genome of the blue death feigning beetle - Asbolus verrucosus.</title>
        <authorList>
            <person name="Rider S.D."/>
        </authorList>
    </citation>
    <scope>NUCLEOTIDE SEQUENCE [LARGE SCALE GENOMIC DNA]</scope>
    <source>
        <strain evidence="6">Butters</strain>
        <tissue evidence="6">Head and leg muscle</tissue>
    </source>
</reference>
<dbReference type="AlphaFoldDB" id="A0A482WBA6"/>
<feature type="domain" description="GB1/RHD3-type G" evidence="5">
    <location>
        <begin position="36"/>
        <end position="285"/>
    </location>
</feature>
<protein>
    <submittedName>
        <fullName evidence="6">GBP domain containing protein</fullName>
    </submittedName>
</protein>
<keyword evidence="3" id="KW-0342">GTP-binding</keyword>
<dbReference type="SUPFAM" id="SSF48340">
    <property type="entry name" value="Interferon-induced guanylate-binding protein 1 (GBP1), C-terminal domain"/>
    <property type="match status" value="1"/>
</dbReference>
<evidence type="ECO:0000256" key="3">
    <source>
        <dbReference type="ARBA" id="ARBA00023134"/>
    </source>
</evidence>
<comment type="caution">
    <text evidence="6">The sequence shown here is derived from an EMBL/GenBank/DDBJ whole genome shotgun (WGS) entry which is preliminary data.</text>
</comment>
<dbReference type="SUPFAM" id="SSF52540">
    <property type="entry name" value="P-loop containing nucleoside triphosphate hydrolases"/>
    <property type="match status" value="1"/>
</dbReference>
<evidence type="ECO:0000313" key="6">
    <source>
        <dbReference type="EMBL" id="RZC42285.1"/>
    </source>
</evidence>
<dbReference type="Pfam" id="PF02263">
    <property type="entry name" value="GBP"/>
    <property type="match status" value="1"/>
</dbReference>
<dbReference type="InterPro" id="IPR036543">
    <property type="entry name" value="Guanylate-bd_C_sf"/>
</dbReference>
<dbReference type="OrthoDB" id="7788754at2759"/>
<dbReference type="GO" id="GO:0003924">
    <property type="term" value="F:GTPase activity"/>
    <property type="evidence" value="ECO:0007669"/>
    <property type="project" value="InterPro"/>
</dbReference>
<evidence type="ECO:0000256" key="2">
    <source>
        <dbReference type="ARBA" id="ARBA00022801"/>
    </source>
</evidence>